<organism evidence="2 3">
    <name type="scientific">Actinomadura miaoliensis</name>
    <dbReference type="NCBI Taxonomy" id="430685"/>
    <lineage>
        <taxon>Bacteria</taxon>
        <taxon>Bacillati</taxon>
        <taxon>Actinomycetota</taxon>
        <taxon>Actinomycetes</taxon>
        <taxon>Streptosporangiales</taxon>
        <taxon>Thermomonosporaceae</taxon>
        <taxon>Actinomadura</taxon>
    </lineage>
</organism>
<gene>
    <name evidence="2" type="ORF">GCM10022214_53670</name>
</gene>
<keyword evidence="3" id="KW-1185">Reference proteome</keyword>
<evidence type="ECO:0000313" key="2">
    <source>
        <dbReference type="EMBL" id="GAA4086764.1"/>
    </source>
</evidence>
<evidence type="ECO:0000313" key="3">
    <source>
        <dbReference type="Proteomes" id="UP001500683"/>
    </source>
</evidence>
<dbReference type="RefSeq" id="WP_344952847.1">
    <property type="nucleotide sequence ID" value="NZ_BAAAZG010000040.1"/>
</dbReference>
<dbReference type="InterPro" id="IPR022521">
    <property type="entry name" value="Rv3660c"/>
</dbReference>
<dbReference type="EMBL" id="BAAAZG010000040">
    <property type="protein sequence ID" value="GAA4086764.1"/>
    <property type="molecule type" value="Genomic_DNA"/>
</dbReference>
<reference evidence="3" key="1">
    <citation type="journal article" date="2019" name="Int. J. Syst. Evol. Microbiol.">
        <title>The Global Catalogue of Microorganisms (GCM) 10K type strain sequencing project: providing services to taxonomists for standard genome sequencing and annotation.</title>
        <authorList>
            <consortium name="The Broad Institute Genomics Platform"/>
            <consortium name="The Broad Institute Genome Sequencing Center for Infectious Disease"/>
            <person name="Wu L."/>
            <person name="Ma J."/>
        </authorList>
    </citation>
    <scope>NUCLEOTIDE SEQUENCE [LARGE SCALE GENOMIC DNA]</scope>
    <source>
        <strain evidence="3">JCM 16702</strain>
    </source>
</reference>
<feature type="domain" description="Rv3660c-like CheY-like N-terminal" evidence="1">
    <location>
        <begin position="8"/>
        <end position="114"/>
    </location>
</feature>
<accession>A0ABP7WE82</accession>
<dbReference type="PANTHER" id="PTHR43384">
    <property type="entry name" value="SEPTUM SITE-DETERMINING PROTEIN MIND HOMOLOG, CHLOROPLASTIC-RELATED"/>
    <property type="match status" value="1"/>
</dbReference>
<dbReference type="NCBIfam" id="TIGR03815">
    <property type="entry name" value="CpaE_hom_Actino"/>
    <property type="match status" value="1"/>
</dbReference>
<protein>
    <submittedName>
        <fullName evidence="2">Septum formation initiator</fullName>
    </submittedName>
</protein>
<dbReference type="InterPro" id="IPR017746">
    <property type="entry name" value="Cellulose_synthase_operon_BcsQ"/>
</dbReference>
<dbReference type="InterPro" id="IPR050625">
    <property type="entry name" value="ParA/MinD_ATPase"/>
</dbReference>
<dbReference type="Gene3D" id="3.40.50.300">
    <property type="entry name" value="P-loop containing nucleotide triphosphate hydrolases"/>
    <property type="match status" value="1"/>
</dbReference>
<dbReference type="InterPro" id="IPR027417">
    <property type="entry name" value="P-loop_NTPase"/>
</dbReference>
<dbReference type="Pfam" id="PF26563">
    <property type="entry name" value="Rv3660c_N"/>
    <property type="match status" value="1"/>
</dbReference>
<name>A0ABP7WE82_9ACTN</name>
<comment type="caution">
    <text evidence="2">The sequence shown here is derived from an EMBL/GenBank/DDBJ whole genome shotgun (WGS) entry which is preliminary data.</text>
</comment>
<dbReference type="PANTHER" id="PTHR43384:SF11">
    <property type="entry name" value="SEPTUM SITE DETERMINING PROTEIN"/>
    <property type="match status" value="1"/>
</dbReference>
<sequence length="360" mass="37554">MTNAAMIVTSDPVIGDDLLRLAAAADTGAEIVRDAGEARAGWHWPPLVLVGAESAEEIAAAGLPRRQGVVLVTREEGTDDIYRKALQIGAQDLAVLPDDESWLIDAMAAASEPVEAWGTTVCVCSSRGGTGASVFAAGLALSAARVGARTLLVDGDPLGGGLEIALGLEDHEGARWPDFADRRGRLSAATLREALPNLGDLSVLSWRRGAPVPVTEDAMRSLLDAASRGFDLVVVDVPRHPGEIGRCALRAADVTYLLVPAEVRAAVAGDVTATTLRRETAELRLIVRKPAPGGLTPEVIAEAIGLPLAGVLDCDRRLPAILEDGDLAQALRRRGPLADLCGQLVSDLGLQPREPVAEAA</sequence>
<dbReference type="Proteomes" id="UP001500683">
    <property type="component" value="Unassembled WGS sequence"/>
</dbReference>
<dbReference type="SUPFAM" id="SSF52540">
    <property type="entry name" value="P-loop containing nucleoside triphosphate hydrolases"/>
    <property type="match status" value="1"/>
</dbReference>
<dbReference type="InterPro" id="IPR059050">
    <property type="entry name" value="Rv3660c_N"/>
</dbReference>
<evidence type="ECO:0000259" key="1">
    <source>
        <dbReference type="Pfam" id="PF26563"/>
    </source>
</evidence>
<proteinExistence type="predicted"/>
<dbReference type="Pfam" id="PF06564">
    <property type="entry name" value="CBP_BcsQ"/>
    <property type="match status" value="1"/>
</dbReference>